<dbReference type="InterPro" id="IPR046335">
    <property type="entry name" value="LacI/GalR-like_sensor"/>
</dbReference>
<dbReference type="GO" id="GO:0003700">
    <property type="term" value="F:DNA-binding transcription factor activity"/>
    <property type="evidence" value="ECO:0007669"/>
    <property type="project" value="TreeGrafter"/>
</dbReference>
<dbReference type="Pfam" id="PF13377">
    <property type="entry name" value="Peripla_BP_3"/>
    <property type="match status" value="1"/>
</dbReference>
<proteinExistence type="predicted"/>
<sequence length="344" mass="37015">MSTKRNDPAPAVPASGKLASISAVAQHAGVSIATVSRVLNGTKAVNDDTRARVEAAVAALGYRANALARSLMRGETRLLLVLVPDFANPYFAEIVKGVESVTRKNGYGLVVADASETLSRDSPSLDSLYNRLADGVISLARFADLKPLLMEIPDLPWVACSEFVEDGEIPNVSIDHRQAAIDAVQYLINRGHRRIALLTADEDYQWARQRREGYEFALRRANIPIDAQLVRIARGTDYVYGMEAAGTLLAMETAPTAVFAVSDTLAIGAIKAFRRVGRRVPEDIAVMGFDDIPVARVFEPALTTIAQPVRELGATAAELLLKRLAGGPAESCTLQHALIVRASA</sequence>
<dbReference type="PANTHER" id="PTHR30146:SF109">
    <property type="entry name" value="HTH-TYPE TRANSCRIPTIONAL REGULATOR GALS"/>
    <property type="match status" value="1"/>
</dbReference>
<dbReference type="AlphaFoldDB" id="A0A1I7H0M6"/>
<evidence type="ECO:0000313" key="5">
    <source>
        <dbReference type="EMBL" id="SFU54225.1"/>
    </source>
</evidence>
<dbReference type="SUPFAM" id="SSF47413">
    <property type="entry name" value="lambda repressor-like DNA-binding domains"/>
    <property type="match status" value="1"/>
</dbReference>
<dbReference type="Gene3D" id="1.10.260.40">
    <property type="entry name" value="lambda repressor-like DNA-binding domains"/>
    <property type="match status" value="1"/>
</dbReference>
<dbReference type="PANTHER" id="PTHR30146">
    <property type="entry name" value="LACI-RELATED TRANSCRIPTIONAL REPRESSOR"/>
    <property type="match status" value="1"/>
</dbReference>
<dbReference type="SMART" id="SM00354">
    <property type="entry name" value="HTH_LACI"/>
    <property type="match status" value="1"/>
</dbReference>
<dbReference type="Gene3D" id="3.40.50.2300">
    <property type="match status" value="2"/>
</dbReference>
<gene>
    <name evidence="5" type="ORF">SAMN05216552_1004241</name>
</gene>
<keyword evidence="3" id="KW-0804">Transcription</keyword>
<dbReference type="InterPro" id="IPR010982">
    <property type="entry name" value="Lambda_DNA-bd_dom_sf"/>
</dbReference>
<dbReference type="STRING" id="1035707.SAMN05216552_1004241"/>
<keyword evidence="1" id="KW-0805">Transcription regulation</keyword>
<dbReference type="GO" id="GO:0000976">
    <property type="term" value="F:transcription cis-regulatory region binding"/>
    <property type="evidence" value="ECO:0007669"/>
    <property type="project" value="TreeGrafter"/>
</dbReference>
<evidence type="ECO:0000256" key="3">
    <source>
        <dbReference type="ARBA" id="ARBA00023163"/>
    </source>
</evidence>
<dbReference type="CDD" id="cd01392">
    <property type="entry name" value="HTH_LacI"/>
    <property type="match status" value="1"/>
</dbReference>
<accession>A0A1I7H0M6</accession>
<dbReference type="SUPFAM" id="SSF53822">
    <property type="entry name" value="Periplasmic binding protein-like I"/>
    <property type="match status" value="1"/>
</dbReference>
<evidence type="ECO:0000259" key="4">
    <source>
        <dbReference type="PROSITE" id="PS50932"/>
    </source>
</evidence>
<keyword evidence="2" id="KW-0238">DNA-binding</keyword>
<dbReference type="EMBL" id="FPBO01000004">
    <property type="protein sequence ID" value="SFU54225.1"/>
    <property type="molecule type" value="Genomic_DNA"/>
</dbReference>
<evidence type="ECO:0000313" key="6">
    <source>
        <dbReference type="Proteomes" id="UP000199391"/>
    </source>
</evidence>
<evidence type="ECO:0000256" key="2">
    <source>
        <dbReference type="ARBA" id="ARBA00023125"/>
    </source>
</evidence>
<dbReference type="PROSITE" id="PS50932">
    <property type="entry name" value="HTH_LACI_2"/>
    <property type="match status" value="1"/>
</dbReference>
<reference evidence="6" key="1">
    <citation type="submission" date="2016-10" db="EMBL/GenBank/DDBJ databases">
        <authorList>
            <person name="Varghese N."/>
            <person name="Submissions S."/>
        </authorList>
    </citation>
    <scope>NUCLEOTIDE SEQUENCE [LARGE SCALE GENOMIC DNA]</scope>
    <source>
        <strain evidence="6">CGMCC 1.11014</strain>
    </source>
</reference>
<protein>
    <submittedName>
        <fullName evidence="5">Transcriptional regulator, LacI family</fullName>
    </submittedName>
</protein>
<dbReference type="InterPro" id="IPR028082">
    <property type="entry name" value="Peripla_BP_I"/>
</dbReference>
<dbReference type="Pfam" id="PF00356">
    <property type="entry name" value="LacI"/>
    <property type="match status" value="1"/>
</dbReference>
<dbReference type="RefSeq" id="WP_093554730.1">
    <property type="nucleotide sequence ID" value="NZ_FPBO01000004.1"/>
</dbReference>
<keyword evidence="6" id="KW-1185">Reference proteome</keyword>
<name>A0A1I7H0M6_9BURK</name>
<dbReference type="OrthoDB" id="9805642at2"/>
<dbReference type="Proteomes" id="UP000199391">
    <property type="component" value="Unassembled WGS sequence"/>
</dbReference>
<evidence type="ECO:0000256" key="1">
    <source>
        <dbReference type="ARBA" id="ARBA00023015"/>
    </source>
</evidence>
<dbReference type="CDD" id="cd06284">
    <property type="entry name" value="PBP1_LacI-like"/>
    <property type="match status" value="1"/>
</dbReference>
<dbReference type="InterPro" id="IPR000843">
    <property type="entry name" value="HTH_LacI"/>
</dbReference>
<feature type="domain" description="HTH lacI-type" evidence="4">
    <location>
        <begin position="19"/>
        <end position="73"/>
    </location>
</feature>
<organism evidence="5 6">
    <name type="scientific">Pseudoduganella namucuonensis</name>
    <dbReference type="NCBI Taxonomy" id="1035707"/>
    <lineage>
        <taxon>Bacteria</taxon>
        <taxon>Pseudomonadati</taxon>
        <taxon>Pseudomonadota</taxon>
        <taxon>Betaproteobacteria</taxon>
        <taxon>Burkholderiales</taxon>
        <taxon>Oxalobacteraceae</taxon>
        <taxon>Telluria group</taxon>
        <taxon>Pseudoduganella</taxon>
    </lineage>
</organism>